<dbReference type="Pfam" id="PF02010">
    <property type="entry name" value="REJ"/>
    <property type="match status" value="1"/>
</dbReference>
<evidence type="ECO:0000313" key="2">
    <source>
        <dbReference type="EMBL" id="KAL1131957.1"/>
    </source>
</evidence>
<comment type="caution">
    <text evidence="2">The sequence shown here is derived from an EMBL/GenBank/DDBJ whole genome shotgun (WGS) entry which is preliminary data.</text>
</comment>
<evidence type="ECO:0000259" key="1">
    <source>
        <dbReference type="Pfam" id="PF02010"/>
    </source>
</evidence>
<name>A0ABD0YL51_9HEMI</name>
<gene>
    <name evidence="2" type="ORF">AAG570_011568</name>
</gene>
<accession>A0ABD0YL51</accession>
<protein>
    <recommendedName>
        <fullName evidence="1">PKD/REJ-like domain-containing protein</fullName>
    </recommendedName>
</protein>
<proteinExistence type="predicted"/>
<dbReference type="Proteomes" id="UP001558652">
    <property type="component" value="Unassembled WGS sequence"/>
</dbReference>
<feature type="domain" description="PKD/REJ-like" evidence="1">
    <location>
        <begin position="16"/>
        <end position="121"/>
    </location>
</feature>
<evidence type="ECO:0000313" key="3">
    <source>
        <dbReference type="Proteomes" id="UP001558652"/>
    </source>
</evidence>
<dbReference type="InterPro" id="IPR002859">
    <property type="entry name" value="PKD/REJ-like"/>
</dbReference>
<organism evidence="2 3">
    <name type="scientific">Ranatra chinensis</name>
    <dbReference type="NCBI Taxonomy" id="642074"/>
    <lineage>
        <taxon>Eukaryota</taxon>
        <taxon>Metazoa</taxon>
        <taxon>Ecdysozoa</taxon>
        <taxon>Arthropoda</taxon>
        <taxon>Hexapoda</taxon>
        <taxon>Insecta</taxon>
        <taxon>Pterygota</taxon>
        <taxon>Neoptera</taxon>
        <taxon>Paraneoptera</taxon>
        <taxon>Hemiptera</taxon>
        <taxon>Heteroptera</taxon>
        <taxon>Panheteroptera</taxon>
        <taxon>Nepomorpha</taxon>
        <taxon>Nepidae</taxon>
        <taxon>Ranatrinae</taxon>
        <taxon>Ranatra</taxon>
    </lineage>
</organism>
<dbReference type="AlphaFoldDB" id="A0ABD0YL51"/>
<dbReference type="EMBL" id="JBFDAA010000006">
    <property type="protein sequence ID" value="KAL1131957.1"/>
    <property type="molecule type" value="Genomic_DNA"/>
</dbReference>
<sequence length="135" mass="15266">MFYKKKKQETTEIDDKLHIQNKTEAKVYTIERYSFDAGFYRVKVFANVLGSTEKASKAALEIHHNHGTIIYHPLVAKLLGGPEVTLTEGTTLTLDASESEDPNHLTKEFMLYEWSCTQSNPVCSPKTTKGINPPY</sequence>
<reference evidence="2 3" key="1">
    <citation type="submission" date="2024-07" db="EMBL/GenBank/DDBJ databases">
        <title>Chromosome-level genome assembly of the water stick insect Ranatra chinensis (Heteroptera: Nepidae).</title>
        <authorList>
            <person name="Liu X."/>
        </authorList>
    </citation>
    <scope>NUCLEOTIDE SEQUENCE [LARGE SCALE GENOMIC DNA]</scope>
    <source>
        <strain evidence="2">Cailab_2021Rc</strain>
        <tissue evidence="2">Muscle</tissue>
    </source>
</reference>
<keyword evidence="3" id="KW-1185">Reference proteome</keyword>